<keyword evidence="4" id="KW-1185">Reference proteome</keyword>
<gene>
    <name evidence="3" type="ORF">LTR77_009940</name>
</gene>
<name>A0AAV9NWR1_9PEZI</name>
<evidence type="ECO:0000259" key="2">
    <source>
        <dbReference type="Pfam" id="PF06985"/>
    </source>
</evidence>
<dbReference type="PANTHER" id="PTHR24148:SF64">
    <property type="entry name" value="HETEROKARYON INCOMPATIBILITY DOMAIN-CONTAINING PROTEIN"/>
    <property type="match status" value="1"/>
</dbReference>
<dbReference type="InterPro" id="IPR052895">
    <property type="entry name" value="HetReg/Transcr_Mod"/>
</dbReference>
<feature type="compositionally biased region" description="Polar residues" evidence="1">
    <location>
        <begin position="7"/>
        <end position="16"/>
    </location>
</feature>
<feature type="domain" description="Heterokaryon incompatibility" evidence="2">
    <location>
        <begin position="78"/>
        <end position="244"/>
    </location>
</feature>
<dbReference type="GeneID" id="89931270"/>
<dbReference type="EMBL" id="JAVRRT010000020">
    <property type="protein sequence ID" value="KAK5164246.1"/>
    <property type="molecule type" value="Genomic_DNA"/>
</dbReference>
<dbReference type="AlphaFoldDB" id="A0AAV9NWR1"/>
<evidence type="ECO:0000313" key="4">
    <source>
        <dbReference type="Proteomes" id="UP001337655"/>
    </source>
</evidence>
<accession>A0AAV9NWR1</accession>
<protein>
    <recommendedName>
        <fullName evidence="2">Heterokaryon incompatibility domain-containing protein</fullName>
    </recommendedName>
</protein>
<dbReference type="Proteomes" id="UP001337655">
    <property type="component" value="Unassembled WGS sequence"/>
</dbReference>
<dbReference type="RefSeq" id="XP_064654539.1">
    <property type="nucleotide sequence ID" value="XM_064807166.1"/>
</dbReference>
<dbReference type="Pfam" id="PF06985">
    <property type="entry name" value="HET"/>
    <property type="match status" value="1"/>
</dbReference>
<evidence type="ECO:0000313" key="3">
    <source>
        <dbReference type="EMBL" id="KAK5164246.1"/>
    </source>
</evidence>
<organism evidence="3 4">
    <name type="scientific">Saxophila tyrrhenica</name>
    <dbReference type="NCBI Taxonomy" id="1690608"/>
    <lineage>
        <taxon>Eukaryota</taxon>
        <taxon>Fungi</taxon>
        <taxon>Dikarya</taxon>
        <taxon>Ascomycota</taxon>
        <taxon>Pezizomycotina</taxon>
        <taxon>Dothideomycetes</taxon>
        <taxon>Dothideomycetidae</taxon>
        <taxon>Mycosphaerellales</taxon>
        <taxon>Extremaceae</taxon>
        <taxon>Saxophila</taxon>
    </lineage>
</organism>
<proteinExistence type="predicted"/>
<comment type="caution">
    <text evidence="3">The sequence shown here is derived from an EMBL/GenBank/DDBJ whole genome shotgun (WGS) entry which is preliminary data.</text>
</comment>
<feature type="region of interest" description="Disordered" evidence="1">
    <location>
        <begin position="1"/>
        <end position="29"/>
    </location>
</feature>
<dbReference type="Pfam" id="PF26639">
    <property type="entry name" value="Het-6_barrel"/>
    <property type="match status" value="1"/>
</dbReference>
<dbReference type="InterPro" id="IPR010730">
    <property type="entry name" value="HET"/>
</dbReference>
<sequence>MTKRSNDSIQESTTTTAERHPQGPSIPRRSWLYSTLPPFKYGPRIRSDQIRLLKLALGSPGSAISFDLIVRDRGSSKYHALSYAWGIPIRNRETKCNGQRLMIPSRLDNALSSLREKYADEYLWADAVCINQNDDEEKSVQVRRMASTYSDAESVVVWLGEELYDTALGLRLLEKLCAAHPSANGDDIRNLYLDETSYLFPDGPEQVSQLEEFGVPSDLSSDPWRAASFIFSETWFGRRWILQEVTNARHCVFRVGSHETSPDIILGGAYRIVRFVNYRQALDDLQRRHCDLAVSIVQLMRAEQEPWLHESLADILLETSFFKSSDARDRIFAVVVCLKGFTDPAFWKTPRKQLTNAQWEVSESTSSPSEMLQKVDDLVDYKKSLRDVLIEVALCEQGTDEFPPSMVRNMCYVDVQGPLAGDAPSWVPTWQFSSPLWASLYMETEDPLNDGMYDIEQMEMTVSRDKTILHTKAIIFDKIEEISEPTPEGDGLSFTYYNTDKRTEAAAVEDRRVESRWLVKCRHMVEERAEEVPGEAEESHFRTFLDCYRFGAEFEEDLNPVAAYEAYLRHCAMIRASGHPSYQSSRRFYDQLEAVTSYRNRCWEMDISPEQPGLQTDENSTALEDATELAGVATAWENNEQDQRYGRRFFTSENGRMGWVPMAAKRGDELCVVFGFAIPFAVRKVDAGDGDRYRLLGASYVHQAMDGEIFLDDRLERRTIQFV</sequence>
<evidence type="ECO:0000256" key="1">
    <source>
        <dbReference type="SAM" id="MobiDB-lite"/>
    </source>
</evidence>
<reference evidence="3 4" key="1">
    <citation type="submission" date="2023-08" db="EMBL/GenBank/DDBJ databases">
        <title>Black Yeasts Isolated from many extreme environments.</title>
        <authorList>
            <person name="Coleine C."/>
            <person name="Stajich J.E."/>
            <person name="Selbmann L."/>
        </authorList>
    </citation>
    <scope>NUCLEOTIDE SEQUENCE [LARGE SCALE GENOMIC DNA]</scope>
    <source>
        <strain evidence="3 4">CCFEE 5935</strain>
    </source>
</reference>
<dbReference type="PANTHER" id="PTHR24148">
    <property type="entry name" value="ANKYRIN REPEAT DOMAIN-CONTAINING PROTEIN 39 HOMOLOG-RELATED"/>
    <property type="match status" value="1"/>
</dbReference>